<dbReference type="Proteomes" id="UP000008177">
    <property type="component" value="Unplaced contigs"/>
</dbReference>
<evidence type="ECO:0000313" key="1">
    <source>
        <dbReference type="EMBL" id="CCD46643.1"/>
    </source>
</evidence>
<proteinExistence type="predicted"/>
<accession>G2Y1V3</accession>
<dbReference type="EMBL" id="FQ790282">
    <property type="protein sequence ID" value="CCD46643.1"/>
    <property type="molecule type" value="Genomic_DNA"/>
</dbReference>
<reference evidence="2" key="1">
    <citation type="journal article" date="2011" name="PLoS Genet.">
        <title>Genomic analysis of the necrotrophic fungal pathogens Sclerotinia sclerotiorum and Botrytis cinerea.</title>
        <authorList>
            <person name="Amselem J."/>
            <person name="Cuomo C.A."/>
            <person name="van Kan J.A."/>
            <person name="Viaud M."/>
            <person name="Benito E.P."/>
            <person name="Couloux A."/>
            <person name="Coutinho P.M."/>
            <person name="de Vries R.P."/>
            <person name="Dyer P.S."/>
            <person name="Fillinger S."/>
            <person name="Fournier E."/>
            <person name="Gout L."/>
            <person name="Hahn M."/>
            <person name="Kohn L."/>
            <person name="Lapalu N."/>
            <person name="Plummer K.M."/>
            <person name="Pradier J.M."/>
            <person name="Quevillon E."/>
            <person name="Sharon A."/>
            <person name="Simon A."/>
            <person name="ten Have A."/>
            <person name="Tudzynski B."/>
            <person name="Tudzynski P."/>
            <person name="Wincker P."/>
            <person name="Andrew M."/>
            <person name="Anthouard V."/>
            <person name="Beever R.E."/>
            <person name="Beffa R."/>
            <person name="Benoit I."/>
            <person name="Bouzid O."/>
            <person name="Brault B."/>
            <person name="Chen Z."/>
            <person name="Choquer M."/>
            <person name="Collemare J."/>
            <person name="Cotton P."/>
            <person name="Danchin E.G."/>
            <person name="Da Silva C."/>
            <person name="Gautier A."/>
            <person name="Giraud C."/>
            <person name="Giraud T."/>
            <person name="Gonzalez C."/>
            <person name="Grossetete S."/>
            <person name="Guldener U."/>
            <person name="Henrissat B."/>
            <person name="Howlett B.J."/>
            <person name="Kodira C."/>
            <person name="Kretschmer M."/>
            <person name="Lappartient A."/>
            <person name="Leroch M."/>
            <person name="Levis C."/>
            <person name="Mauceli E."/>
            <person name="Neuveglise C."/>
            <person name="Oeser B."/>
            <person name="Pearson M."/>
            <person name="Poulain J."/>
            <person name="Poussereau N."/>
            <person name="Quesneville H."/>
            <person name="Rascle C."/>
            <person name="Schumacher J."/>
            <person name="Segurens B."/>
            <person name="Sexton A."/>
            <person name="Silva E."/>
            <person name="Sirven C."/>
            <person name="Soanes D.M."/>
            <person name="Talbot N.J."/>
            <person name="Templeton M."/>
            <person name="Yandava C."/>
            <person name="Yarden O."/>
            <person name="Zeng Q."/>
            <person name="Rollins J.A."/>
            <person name="Lebrun M.H."/>
            <person name="Dickman M."/>
        </authorList>
    </citation>
    <scope>NUCLEOTIDE SEQUENCE [LARGE SCALE GENOMIC DNA]</scope>
    <source>
        <strain evidence="2">T4</strain>
    </source>
</reference>
<protein>
    <submittedName>
        <fullName evidence="1">Uncharacterized protein</fullName>
    </submittedName>
</protein>
<dbReference type="HOGENOM" id="CLU_3191214_0_0_1"/>
<dbReference type="AlphaFoldDB" id="G2Y1V3"/>
<name>G2Y1V3_BOTF4</name>
<dbReference type="InParanoid" id="G2Y1V3"/>
<organism evidence="1 2">
    <name type="scientific">Botryotinia fuckeliana (strain T4)</name>
    <name type="common">Noble rot fungus</name>
    <name type="synonym">Botrytis cinerea</name>
    <dbReference type="NCBI Taxonomy" id="999810"/>
    <lineage>
        <taxon>Eukaryota</taxon>
        <taxon>Fungi</taxon>
        <taxon>Dikarya</taxon>
        <taxon>Ascomycota</taxon>
        <taxon>Pezizomycotina</taxon>
        <taxon>Leotiomycetes</taxon>
        <taxon>Helotiales</taxon>
        <taxon>Sclerotiniaceae</taxon>
        <taxon>Botrytis</taxon>
    </lineage>
</organism>
<evidence type="ECO:0000313" key="2">
    <source>
        <dbReference type="Proteomes" id="UP000008177"/>
    </source>
</evidence>
<gene>
    <name evidence="1" type="ORF">BofuT4_uP042540.1</name>
</gene>
<sequence length="46" mass="4948">MYMRSSKHIAGTGRSCLTSKLERVSISPPAAEAFQLAKPVFVGPLN</sequence>